<dbReference type="Gene3D" id="3.30.565.10">
    <property type="entry name" value="Histidine kinase-like ATPase, C-terminal domain"/>
    <property type="match status" value="1"/>
</dbReference>
<dbReference type="EC" id="2.7.13.3" evidence="3"/>
<keyword evidence="5" id="KW-0808">Transferase</keyword>
<dbReference type="SUPFAM" id="SSF47384">
    <property type="entry name" value="Homodimeric domain of signal transducing histidine kinase"/>
    <property type="match status" value="1"/>
</dbReference>
<dbReference type="CDD" id="cd00082">
    <property type="entry name" value="HisKA"/>
    <property type="match status" value="1"/>
</dbReference>
<sequence>MADTIRDSGRVEPTLGSGTKRATHSDWRLPKSESKPGVILSFFRRKPKSAPAADGARREPQIERHAEAPRAPKTAPIERAQRAKPKPEPRHAEPAPDRPRGKTMPARRSLWMSPITRRILLLNVMALAIPVFGLLYLPTYRDSLIQSELELLKTEGELFSGALASSGVVTDPDGSERLQPDTSRQTIRRLVDVSKTRARLFMPNGTLIADSFLLSGPGGILLIEPLPPPEPPEGPILQALGGAYDWLLGRFPASDLYPPYGESAVQVANDYQEVKQALEGETGTFVRSGGDGSLVLSVAVPVQRYRQVLGALFLTKAGKGVESTLRKTRLTIIAVSLVALGITVLASLYLASTIALPIHRLADAADRVRRSKGRSAGIPDLSSRRDEIGDLSGALRDMTEAVWRRMDAIERFAADVAHEIKNPLTSLRSAVETVARVEDPQQQRKLMGIILDDVQRLDRLISDISDASRVDAEMSRAETSRVKIRDLITALVDIHTVTDGDGKPKVVADLPPADELTVLGAEGRLGQVFRNLLSNALSFSPRNGTVTLKARRDRGRIVIQVEDEGPGIPEDKLKAIFDRFYTERPEGEKFGTHSGLGLSISQQIVEAHNGTLTASNRRDRASRVIGARFIIDLPAI</sequence>
<dbReference type="InterPro" id="IPR005467">
    <property type="entry name" value="His_kinase_dom"/>
</dbReference>
<organism evidence="15 16">
    <name type="scientific">Dongia sedimenti</name>
    <dbReference type="NCBI Taxonomy" id="3064282"/>
    <lineage>
        <taxon>Bacteria</taxon>
        <taxon>Pseudomonadati</taxon>
        <taxon>Pseudomonadota</taxon>
        <taxon>Alphaproteobacteria</taxon>
        <taxon>Rhodospirillales</taxon>
        <taxon>Dongiaceae</taxon>
        <taxon>Dongia</taxon>
    </lineage>
</organism>
<evidence type="ECO:0000259" key="14">
    <source>
        <dbReference type="PROSITE" id="PS50885"/>
    </source>
</evidence>
<dbReference type="Gene3D" id="1.10.287.130">
    <property type="match status" value="1"/>
</dbReference>
<comment type="subcellular location">
    <subcellularLocation>
        <location evidence="2">Membrane</location>
    </subcellularLocation>
</comment>
<evidence type="ECO:0000256" key="10">
    <source>
        <dbReference type="ARBA" id="ARBA00023136"/>
    </source>
</evidence>
<feature type="compositionally biased region" description="Basic and acidic residues" evidence="11">
    <location>
        <begin position="1"/>
        <end position="10"/>
    </location>
</feature>
<comment type="caution">
    <text evidence="15">The sequence shown here is derived from an EMBL/GenBank/DDBJ whole genome shotgun (WGS) entry which is preliminary data.</text>
</comment>
<feature type="compositionally biased region" description="Basic and acidic residues" evidence="11">
    <location>
        <begin position="55"/>
        <end position="70"/>
    </location>
</feature>
<proteinExistence type="predicted"/>
<keyword evidence="10 12" id="KW-0472">Membrane</keyword>
<dbReference type="Pfam" id="PF02518">
    <property type="entry name" value="HATPase_c"/>
    <property type="match status" value="1"/>
</dbReference>
<evidence type="ECO:0000256" key="2">
    <source>
        <dbReference type="ARBA" id="ARBA00004370"/>
    </source>
</evidence>
<feature type="compositionally biased region" description="Basic and acidic residues" evidence="11">
    <location>
        <begin position="23"/>
        <end position="34"/>
    </location>
</feature>
<evidence type="ECO:0000313" key="15">
    <source>
        <dbReference type="EMBL" id="MDQ7248951.1"/>
    </source>
</evidence>
<dbReference type="Pfam" id="PF13756">
    <property type="entry name" value="Stimulus_sens_1"/>
    <property type="match status" value="1"/>
</dbReference>
<dbReference type="PANTHER" id="PTHR45436">
    <property type="entry name" value="SENSOR HISTIDINE KINASE YKOH"/>
    <property type="match status" value="1"/>
</dbReference>
<protein>
    <recommendedName>
        <fullName evidence="3">histidine kinase</fullName>
        <ecNumber evidence="3">2.7.13.3</ecNumber>
    </recommendedName>
</protein>
<evidence type="ECO:0000256" key="5">
    <source>
        <dbReference type="ARBA" id="ARBA00022679"/>
    </source>
</evidence>
<evidence type="ECO:0000256" key="12">
    <source>
        <dbReference type="SAM" id="Phobius"/>
    </source>
</evidence>
<evidence type="ECO:0000259" key="13">
    <source>
        <dbReference type="PROSITE" id="PS50109"/>
    </source>
</evidence>
<dbReference type="SUPFAM" id="SSF55874">
    <property type="entry name" value="ATPase domain of HSP90 chaperone/DNA topoisomerase II/histidine kinase"/>
    <property type="match status" value="1"/>
</dbReference>
<evidence type="ECO:0000256" key="8">
    <source>
        <dbReference type="ARBA" id="ARBA00022989"/>
    </source>
</evidence>
<evidence type="ECO:0000256" key="1">
    <source>
        <dbReference type="ARBA" id="ARBA00000085"/>
    </source>
</evidence>
<dbReference type="InterPro" id="IPR036890">
    <property type="entry name" value="HATPase_C_sf"/>
</dbReference>
<keyword evidence="4" id="KW-0597">Phosphoprotein</keyword>
<evidence type="ECO:0000256" key="7">
    <source>
        <dbReference type="ARBA" id="ARBA00022777"/>
    </source>
</evidence>
<dbReference type="SMART" id="SM00387">
    <property type="entry name" value="HATPase_c"/>
    <property type="match status" value="1"/>
</dbReference>
<evidence type="ECO:0000256" key="9">
    <source>
        <dbReference type="ARBA" id="ARBA00023012"/>
    </source>
</evidence>
<dbReference type="RefSeq" id="WP_379956430.1">
    <property type="nucleotide sequence ID" value="NZ_JAUYVI010000004.1"/>
</dbReference>
<gene>
    <name evidence="15" type="ORF">Q8A70_14795</name>
</gene>
<evidence type="ECO:0000313" key="16">
    <source>
        <dbReference type="Proteomes" id="UP001230156"/>
    </source>
</evidence>
<dbReference type="PROSITE" id="PS50109">
    <property type="entry name" value="HIS_KIN"/>
    <property type="match status" value="1"/>
</dbReference>
<feature type="region of interest" description="Disordered" evidence="11">
    <location>
        <begin position="1"/>
        <end position="106"/>
    </location>
</feature>
<dbReference type="EMBL" id="JAUYVI010000004">
    <property type="protein sequence ID" value="MDQ7248951.1"/>
    <property type="molecule type" value="Genomic_DNA"/>
</dbReference>
<dbReference type="InterPro" id="IPR036097">
    <property type="entry name" value="HisK_dim/P_sf"/>
</dbReference>
<dbReference type="PROSITE" id="PS50885">
    <property type="entry name" value="HAMP"/>
    <property type="match status" value="1"/>
</dbReference>
<keyword evidence="9" id="KW-0902">Two-component regulatory system</keyword>
<dbReference type="PRINTS" id="PR00344">
    <property type="entry name" value="BCTRLSENSOR"/>
</dbReference>
<keyword evidence="8 12" id="KW-1133">Transmembrane helix</keyword>
<dbReference type="InterPro" id="IPR003594">
    <property type="entry name" value="HATPase_dom"/>
</dbReference>
<comment type="catalytic activity">
    <reaction evidence="1">
        <text>ATP + protein L-histidine = ADP + protein N-phospho-L-histidine.</text>
        <dbReference type="EC" id="2.7.13.3"/>
    </reaction>
</comment>
<feature type="domain" description="Histidine kinase" evidence="13">
    <location>
        <begin position="415"/>
        <end position="636"/>
    </location>
</feature>
<feature type="domain" description="HAMP" evidence="14">
    <location>
        <begin position="352"/>
        <end position="407"/>
    </location>
</feature>
<keyword evidence="7" id="KW-0418">Kinase</keyword>
<dbReference type="InterPro" id="IPR003660">
    <property type="entry name" value="HAMP_dom"/>
</dbReference>
<evidence type="ECO:0000256" key="3">
    <source>
        <dbReference type="ARBA" id="ARBA00012438"/>
    </source>
</evidence>
<evidence type="ECO:0000256" key="11">
    <source>
        <dbReference type="SAM" id="MobiDB-lite"/>
    </source>
</evidence>
<feature type="compositionally biased region" description="Basic and acidic residues" evidence="11">
    <location>
        <begin position="79"/>
        <end position="100"/>
    </location>
</feature>
<dbReference type="InterPro" id="IPR050428">
    <property type="entry name" value="TCS_sensor_his_kinase"/>
</dbReference>
<dbReference type="Pfam" id="PF13755">
    <property type="entry name" value="Sensor_TM1"/>
    <property type="match status" value="1"/>
</dbReference>
<dbReference type="Pfam" id="PF00512">
    <property type="entry name" value="HisKA"/>
    <property type="match status" value="1"/>
</dbReference>
<reference evidence="16" key="1">
    <citation type="submission" date="2023-08" db="EMBL/GenBank/DDBJ databases">
        <title>Rhodospirillaceae gen. nov., a novel taxon isolated from the Yangtze River Yuezi River estuary sludge.</title>
        <authorList>
            <person name="Ruan L."/>
        </authorList>
    </citation>
    <scope>NUCLEOTIDE SEQUENCE [LARGE SCALE GENOMIC DNA]</scope>
    <source>
        <strain evidence="16">R-7</strain>
    </source>
</reference>
<dbReference type="InterPro" id="IPR025908">
    <property type="entry name" value="Sensor_TM1"/>
</dbReference>
<evidence type="ECO:0000256" key="6">
    <source>
        <dbReference type="ARBA" id="ARBA00022692"/>
    </source>
</evidence>
<dbReference type="Gene3D" id="6.10.340.10">
    <property type="match status" value="1"/>
</dbReference>
<accession>A0ABU0YPM9</accession>
<dbReference type="SMART" id="SM00304">
    <property type="entry name" value="HAMP"/>
    <property type="match status" value="1"/>
</dbReference>
<dbReference type="InterPro" id="IPR003661">
    <property type="entry name" value="HisK_dim/P_dom"/>
</dbReference>
<feature type="transmembrane region" description="Helical" evidence="12">
    <location>
        <begin position="119"/>
        <end position="137"/>
    </location>
</feature>
<dbReference type="PANTHER" id="PTHR45436:SF5">
    <property type="entry name" value="SENSOR HISTIDINE KINASE TRCS"/>
    <property type="match status" value="1"/>
</dbReference>
<keyword evidence="6 12" id="KW-0812">Transmembrane</keyword>
<dbReference type="SMART" id="SM00388">
    <property type="entry name" value="HisKA"/>
    <property type="match status" value="1"/>
</dbReference>
<dbReference type="InterPro" id="IPR004358">
    <property type="entry name" value="Sig_transdc_His_kin-like_C"/>
</dbReference>
<dbReference type="CDD" id="cd06225">
    <property type="entry name" value="HAMP"/>
    <property type="match status" value="1"/>
</dbReference>
<keyword evidence="16" id="KW-1185">Reference proteome</keyword>
<name>A0ABU0YPM9_9PROT</name>
<evidence type="ECO:0000256" key="4">
    <source>
        <dbReference type="ARBA" id="ARBA00022553"/>
    </source>
</evidence>
<feature type="transmembrane region" description="Helical" evidence="12">
    <location>
        <begin position="330"/>
        <end position="351"/>
    </location>
</feature>
<dbReference type="Pfam" id="PF00672">
    <property type="entry name" value="HAMP"/>
    <property type="match status" value="1"/>
</dbReference>
<dbReference type="InterPro" id="IPR025919">
    <property type="entry name" value="Stimulus_sens_dom"/>
</dbReference>
<dbReference type="Proteomes" id="UP001230156">
    <property type="component" value="Unassembled WGS sequence"/>
</dbReference>